<evidence type="ECO:0000313" key="2">
    <source>
        <dbReference type="EMBL" id="TGK95003.1"/>
    </source>
</evidence>
<name>A0ABY2LPY5_9LEPT</name>
<keyword evidence="1" id="KW-0472">Membrane</keyword>
<protein>
    <submittedName>
        <fullName evidence="2">Uncharacterized protein</fullName>
    </submittedName>
</protein>
<gene>
    <name evidence="2" type="ORF">EHQ31_18745</name>
</gene>
<accession>A0ABY2LPY5</accession>
<evidence type="ECO:0000256" key="1">
    <source>
        <dbReference type="SAM" id="Phobius"/>
    </source>
</evidence>
<feature type="transmembrane region" description="Helical" evidence="1">
    <location>
        <begin position="20"/>
        <end position="43"/>
    </location>
</feature>
<keyword evidence="1" id="KW-0812">Transmembrane</keyword>
<keyword evidence="3" id="KW-1185">Reference proteome</keyword>
<sequence>MFVFSRFFSIKQRSIQKYNLVGLTCLRSHLLIYIALSVNVFWWTSSSFL</sequence>
<dbReference type="EMBL" id="RQFO01000022">
    <property type="protein sequence ID" value="TGK95003.1"/>
    <property type="molecule type" value="Genomic_DNA"/>
</dbReference>
<proteinExistence type="predicted"/>
<evidence type="ECO:0000313" key="3">
    <source>
        <dbReference type="Proteomes" id="UP000297465"/>
    </source>
</evidence>
<keyword evidence="1" id="KW-1133">Transmembrane helix</keyword>
<dbReference type="Proteomes" id="UP000297465">
    <property type="component" value="Unassembled WGS sequence"/>
</dbReference>
<organism evidence="2 3">
    <name type="scientific">Leptospira montravelensis</name>
    <dbReference type="NCBI Taxonomy" id="2484961"/>
    <lineage>
        <taxon>Bacteria</taxon>
        <taxon>Pseudomonadati</taxon>
        <taxon>Spirochaetota</taxon>
        <taxon>Spirochaetia</taxon>
        <taxon>Leptospirales</taxon>
        <taxon>Leptospiraceae</taxon>
        <taxon>Leptospira</taxon>
    </lineage>
</organism>
<comment type="caution">
    <text evidence="2">The sequence shown here is derived from an EMBL/GenBank/DDBJ whole genome shotgun (WGS) entry which is preliminary data.</text>
</comment>
<reference evidence="3" key="1">
    <citation type="journal article" date="2019" name="PLoS Negl. Trop. Dis.">
        <title>Revisiting the worldwide diversity of Leptospira species in the environment.</title>
        <authorList>
            <person name="Vincent A.T."/>
            <person name="Schiettekatte O."/>
            <person name="Bourhy P."/>
            <person name="Veyrier F.J."/>
            <person name="Picardeau M."/>
        </authorList>
    </citation>
    <scope>NUCLEOTIDE SEQUENCE [LARGE SCALE GENOMIC DNA]</scope>
    <source>
        <strain evidence="3">201800278</strain>
    </source>
</reference>